<reference evidence="1 2" key="1">
    <citation type="journal article" date="2019" name="Commun. Biol.">
        <title>The bagworm genome reveals a unique fibroin gene that provides high tensile strength.</title>
        <authorList>
            <person name="Kono N."/>
            <person name="Nakamura H."/>
            <person name="Ohtoshi R."/>
            <person name="Tomita M."/>
            <person name="Numata K."/>
            <person name="Arakawa K."/>
        </authorList>
    </citation>
    <scope>NUCLEOTIDE SEQUENCE [LARGE SCALE GENOMIC DNA]</scope>
</reference>
<evidence type="ECO:0000313" key="2">
    <source>
        <dbReference type="Proteomes" id="UP000299102"/>
    </source>
</evidence>
<organism evidence="1 2">
    <name type="scientific">Eumeta variegata</name>
    <name type="common">Bagworm moth</name>
    <name type="synonym">Eumeta japonica</name>
    <dbReference type="NCBI Taxonomy" id="151549"/>
    <lineage>
        <taxon>Eukaryota</taxon>
        <taxon>Metazoa</taxon>
        <taxon>Ecdysozoa</taxon>
        <taxon>Arthropoda</taxon>
        <taxon>Hexapoda</taxon>
        <taxon>Insecta</taxon>
        <taxon>Pterygota</taxon>
        <taxon>Neoptera</taxon>
        <taxon>Endopterygota</taxon>
        <taxon>Lepidoptera</taxon>
        <taxon>Glossata</taxon>
        <taxon>Ditrysia</taxon>
        <taxon>Tineoidea</taxon>
        <taxon>Psychidae</taxon>
        <taxon>Oiketicinae</taxon>
        <taxon>Eumeta</taxon>
    </lineage>
</organism>
<dbReference type="AlphaFoldDB" id="A0A4C1WBT7"/>
<evidence type="ECO:0000313" key="1">
    <source>
        <dbReference type="EMBL" id="GBP47605.1"/>
    </source>
</evidence>
<sequence length="134" mass="14751">MDPRQVLDLRSSKDRYSLARLHRLASYTPITEQYLYRKSERASCAGVGLNKEINASQTEGLGRSCLSIACSALSLARSAQAERDNESCFFGASINYVARPRGGISLSGYAEARNRGEGVESKATWFSSDENFVE</sequence>
<comment type="caution">
    <text evidence="1">The sequence shown here is derived from an EMBL/GenBank/DDBJ whole genome shotgun (WGS) entry which is preliminary data.</text>
</comment>
<gene>
    <name evidence="1" type="ORF">EVAR_30319_1</name>
</gene>
<accession>A0A4C1WBT7</accession>
<dbReference type="EMBL" id="BGZK01000505">
    <property type="protein sequence ID" value="GBP47605.1"/>
    <property type="molecule type" value="Genomic_DNA"/>
</dbReference>
<dbReference type="Proteomes" id="UP000299102">
    <property type="component" value="Unassembled WGS sequence"/>
</dbReference>
<proteinExistence type="predicted"/>
<name>A0A4C1WBT7_EUMVA</name>
<protein>
    <submittedName>
        <fullName evidence="1">Uncharacterized protein</fullName>
    </submittedName>
</protein>
<keyword evidence="2" id="KW-1185">Reference proteome</keyword>